<feature type="domain" description="Inosine/uridine-preferring nucleoside hydrolase" evidence="3">
    <location>
        <begin position="6"/>
        <end position="307"/>
    </location>
</feature>
<evidence type="ECO:0000259" key="3">
    <source>
        <dbReference type="Pfam" id="PF01156"/>
    </source>
</evidence>
<sequence>MTVTRVWLDCDTGSDDAVAIMAAALHPDLDLVGVSCVNGNVTLDHVVDNTLRVLSHIGVDVPVHRGAVRPLMRPDFPVPRHILNPEGSAFHADTLPLPASPLRESQTGAAQAIVDAFMADGGDEIVLVPTGPLTNIALALAIEPRLASRISRVVLMGGARGQGNVSGSAEFNIWVDPEAAEAVLSAGIRDVLILPLDATHSAPISLTDCERYEQLGTPAGRASADLIRHRIVGYDDREDTGDAAPVHDALCLAAIVRPEVLTHVVEAAVHVETRGELTIGATIVDDRPWRDEPANARFALAADRALFASFLAEAFQP</sequence>
<dbReference type="PROSITE" id="PS01247">
    <property type="entry name" value="IUNH"/>
    <property type="match status" value="1"/>
</dbReference>
<name>A0A7D7W7N7_9MICO</name>
<dbReference type="SUPFAM" id="SSF53590">
    <property type="entry name" value="Nucleoside hydrolase"/>
    <property type="match status" value="1"/>
</dbReference>
<gene>
    <name evidence="4" type="ORF">FVO59_07660</name>
</gene>
<dbReference type="Pfam" id="PF01156">
    <property type="entry name" value="IU_nuc_hydro"/>
    <property type="match status" value="1"/>
</dbReference>
<dbReference type="GO" id="GO:0008477">
    <property type="term" value="F:purine nucleosidase activity"/>
    <property type="evidence" value="ECO:0007669"/>
    <property type="project" value="TreeGrafter"/>
</dbReference>
<dbReference type="InterPro" id="IPR023186">
    <property type="entry name" value="IUNH"/>
</dbReference>
<keyword evidence="2" id="KW-0326">Glycosidase</keyword>
<dbReference type="PANTHER" id="PTHR12304:SF4">
    <property type="entry name" value="URIDINE NUCLEOSIDASE"/>
    <property type="match status" value="1"/>
</dbReference>
<dbReference type="Gene3D" id="3.90.245.10">
    <property type="entry name" value="Ribonucleoside hydrolase-like"/>
    <property type="match status" value="1"/>
</dbReference>
<dbReference type="PANTHER" id="PTHR12304">
    <property type="entry name" value="INOSINE-URIDINE PREFERRING NUCLEOSIDE HYDROLASE"/>
    <property type="match status" value="1"/>
</dbReference>
<reference evidence="4 5" key="1">
    <citation type="journal article" date="2020" name="Front. Microbiol.">
        <title>Design of Bacterial Strain-Specific qPCR Assays Using NGS Data and Publicly Available Resources and Its Application to Track Biocontrol Strains.</title>
        <authorList>
            <person name="Hernandez I."/>
            <person name="Sant C."/>
            <person name="Martinez R."/>
            <person name="Fernandez C."/>
        </authorList>
    </citation>
    <scope>NUCLEOTIDE SEQUENCE [LARGE SCALE GENOMIC DNA]</scope>
    <source>
        <strain evidence="4 5">B24</strain>
    </source>
</reference>
<dbReference type="InterPro" id="IPR015910">
    <property type="entry name" value="I/U_nuclsd_hydro_CS"/>
</dbReference>
<dbReference type="InterPro" id="IPR036452">
    <property type="entry name" value="Ribo_hydro-like"/>
</dbReference>
<organism evidence="4 5">
    <name type="scientific">Microbacterium esteraromaticum</name>
    <dbReference type="NCBI Taxonomy" id="57043"/>
    <lineage>
        <taxon>Bacteria</taxon>
        <taxon>Bacillati</taxon>
        <taxon>Actinomycetota</taxon>
        <taxon>Actinomycetes</taxon>
        <taxon>Micrococcales</taxon>
        <taxon>Microbacteriaceae</taxon>
        <taxon>Microbacterium</taxon>
    </lineage>
</organism>
<dbReference type="GO" id="GO:0045437">
    <property type="term" value="F:uridine nucleosidase activity"/>
    <property type="evidence" value="ECO:0007669"/>
    <property type="project" value="UniProtKB-ARBA"/>
</dbReference>
<evidence type="ECO:0000313" key="4">
    <source>
        <dbReference type="EMBL" id="QMU97116.1"/>
    </source>
</evidence>
<keyword evidence="1 4" id="KW-0378">Hydrolase</keyword>
<dbReference type="AlphaFoldDB" id="A0A7D7W7N7"/>
<dbReference type="GO" id="GO:0005829">
    <property type="term" value="C:cytosol"/>
    <property type="evidence" value="ECO:0007669"/>
    <property type="project" value="TreeGrafter"/>
</dbReference>
<dbReference type="Proteomes" id="UP000515708">
    <property type="component" value="Chromosome"/>
</dbReference>
<dbReference type="GO" id="GO:0006152">
    <property type="term" value="P:purine nucleoside catabolic process"/>
    <property type="evidence" value="ECO:0007669"/>
    <property type="project" value="TreeGrafter"/>
</dbReference>
<evidence type="ECO:0000256" key="1">
    <source>
        <dbReference type="ARBA" id="ARBA00022801"/>
    </source>
</evidence>
<evidence type="ECO:0000256" key="2">
    <source>
        <dbReference type="ARBA" id="ARBA00023295"/>
    </source>
</evidence>
<accession>A0A7D7W7N7</accession>
<evidence type="ECO:0000313" key="5">
    <source>
        <dbReference type="Proteomes" id="UP000515708"/>
    </source>
</evidence>
<dbReference type="InterPro" id="IPR001910">
    <property type="entry name" value="Inosine/uridine_hydrolase_dom"/>
</dbReference>
<proteinExistence type="predicted"/>
<dbReference type="RefSeq" id="WP_182256268.1">
    <property type="nucleotide sequence ID" value="NZ_CP043732.1"/>
</dbReference>
<dbReference type="EMBL" id="CP043732">
    <property type="protein sequence ID" value="QMU97116.1"/>
    <property type="molecule type" value="Genomic_DNA"/>
</dbReference>
<protein>
    <submittedName>
        <fullName evidence="4">Nucleoside hydrolase</fullName>
    </submittedName>
</protein>